<sequence length="307" mass="32764">MLTTSNELPLTSPTRAVMTDDPAEILSLAASWLREGDVALATLIEIRGGSARSLGSQIAVASDGRFCGYISGGCVEAAVAFEAMLAISQGRDRMITLGEGSPYFDIVLPCGGGIKVAIHLLRGMGEIQCTLERLTKRVPTALSYSPGSQTLTVADPPAISGWDGESFLVKYVPSRRLALSGNGIEAETLSRIAAACSYDVVSIVDAGRDLEGLLDNFTAVVLLHHDLERERPILRVALRSSAFYIGALGSARTHQKRLERLRDDGVEDSELERIRAPIGMFGPAREANSLALSILADIAARQIIADK</sequence>
<dbReference type="Gene3D" id="3.40.50.720">
    <property type="entry name" value="NAD(P)-binding Rossmann-like Domain"/>
    <property type="match status" value="1"/>
</dbReference>
<feature type="domain" description="XdhC- CoxI" evidence="1">
    <location>
        <begin position="33"/>
        <end position="97"/>
    </location>
</feature>
<evidence type="ECO:0000313" key="3">
    <source>
        <dbReference type="EMBL" id="AIH15814.1"/>
    </source>
</evidence>
<evidence type="ECO:0000259" key="1">
    <source>
        <dbReference type="Pfam" id="PF02625"/>
    </source>
</evidence>
<feature type="domain" description="XdhC Rossmann" evidence="2">
    <location>
        <begin position="177"/>
        <end position="298"/>
    </location>
</feature>
<name>A0A075XFJ4_9HYPH</name>
<dbReference type="InterPro" id="IPR052698">
    <property type="entry name" value="MoCofactor_Util/Proc"/>
</dbReference>
<organism evidence="3">
    <name type="scientific">Ochrobactrum sp. SJY1</name>
    <dbReference type="NCBI Taxonomy" id="1526653"/>
    <lineage>
        <taxon>Bacteria</taxon>
        <taxon>Pseudomonadati</taxon>
        <taxon>Pseudomonadota</taxon>
        <taxon>Alphaproteobacteria</taxon>
        <taxon>Hyphomicrobiales</taxon>
        <taxon>Brucellaceae</taxon>
        <taxon>Brucella/Ochrobactrum group</taxon>
        <taxon>Ochrobactrum</taxon>
    </lineage>
</organism>
<dbReference type="InterPro" id="IPR003777">
    <property type="entry name" value="XdhC_CoxI"/>
</dbReference>
<dbReference type="Pfam" id="PF02625">
    <property type="entry name" value="XdhC_CoxI"/>
    <property type="match status" value="1"/>
</dbReference>
<evidence type="ECO:0000259" key="2">
    <source>
        <dbReference type="Pfam" id="PF13478"/>
    </source>
</evidence>
<protein>
    <submittedName>
        <fullName evidence="3">Xanthine and Co dehydrogenases maturation factor xdhc/coxf family</fullName>
    </submittedName>
</protein>
<proteinExistence type="predicted"/>
<accession>A0A075XFJ4</accession>
<dbReference type="Pfam" id="PF13478">
    <property type="entry name" value="XdhC_C"/>
    <property type="match status" value="1"/>
</dbReference>
<dbReference type="PANTHER" id="PTHR30388:SF4">
    <property type="entry name" value="MOLYBDENUM COFACTOR INSERTION CHAPERONE PAOD"/>
    <property type="match status" value="1"/>
</dbReference>
<reference evidence="3" key="1">
    <citation type="journal article" date="2015" name="Appl. Environ. Microbiol.">
        <title>Molecular mechanism of nicotine degradation by a newly isolated strain, Ochrobactrum sp. strain SJY1.</title>
        <authorList>
            <person name="Yu H."/>
            <person name="Tang H."/>
            <person name="Zhu X."/>
            <person name="Li Y."/>
            <person name="Xu P."/>
        </authorList>
    </citation>
    <scope>NUCLEOTIDE SEQUENCE</scope>
    <source>
        <strain evidence="3">SJY1</strain>
    </source>
</reference>
<dbReference type="AlphaFoldDB" id="A0A075XFJ4"/>
<dbReference type="PANTHER" id="PTHR30388">
    <property type="entry name" value="ALDEHYDE OXIDOREDUCTASE MOLYBDENUM COFACTOR ASSEMBLY PROTEIN"/>
    <property type="match status" value="1"/>
</dbReference>
<dbReference type="InterPro" id="IPR027051">
    <property type="entry name" value="XdhC_Rossmann_dom"/>
</dbReference>
<dbReference type="EMBL" id="KM065745">
    <property type="protein sequence ID" value="AIH15814.1"/>
    <property type="molecule type" value="Genomic_DNA"/>
</dbReference>